<comment type="caution">
    <text evidence="11">The sequence shown here is derived from an EMBL/GenBank/DDBJ whole genome shotgun (WGS) entry which is preliminary data.</text>
</comment>
<evidence type="ECO:0000256" key="8">
    <source>
        <dbReference type="SAM" id="Phobius"/>
    </source>
</evidence>
<dbReference type="InterPro" id="IPR050250">
    <property type="entry name" value="Macrolide_Exporter_MacB"/>
</dbReference>
<accession>A0ABX0SE06</accession>
<feature type="transmembrane region" description="Helical" evidence="8">
    <location>
        <begin position="299"/>
        <end position="324"/>
    </location>
</feature>
<evidence type="ECO:0000256" key="3">
    <source>
        <dbReference type="ARBA" id="ARBA00022692"/>
    </source>
</evidence>
<evidence type="ECO:0000313" key="12">
    <source>
        <dbReference type="Proteomes" id="UP000749311"/>
    </source>
</evidence>
<dbReference type="InterPro" id="IPR025857">
    <property type="entry name" value="MacB_PCD"/>
</dbReference>
<evidence type="ECO:0000256" key="1">
    <source>
        <dbReference type="ARBA" id="ARBA00004651"/>
    </source>
</evidence>
<dbReference type="Pfam" id="PF12704">
    <property type="entry name" value="MacB_PCD"/>
    <property type="match status" value="1"/>
</dbReference>
<dbReference type="PANTHER" id="PTHR30572:SF4">
    <property type="entry name" value="ABC TRANSPORTER PERMEASE YTRF"/>
    <property type="match status" value="1"/>
</dbReference>
<feature type="transmembrane region" description="Helical" evidence="8">
    <location>
        <begin position="21"/>
        <end position="42"/>
    </location>
</feature>
<keyword evidence="5 8" id="KW-0472">Membrane</keyword>
<evidence type="ECO:0000256" key="6">
    <source>
        <dbReference type="ARBA" id="ARBA00038076"/>
    </source>
</evidence>
<name>A0ABX0SE06_9ACTN</name>
<dbReference type="EMBL" id="JAAMOZ010000001">
    <property type="protein sequence ID" value="NIH56589.1"/>
    <property type="molecule type" value="Genomic_DNA"/>
</dbReference>
<keyword evidence="4 8" id="KW-1133">Transmembrane helix</keyword>
<feature type="transmembrane region" description="Helical" evidence="8">
    <location>
        <begin position="391"/>
        <end position="413"/>
    </location>
</feature>
<evidence type="ECO:0000259" key="9">
    <source>
        <dbReference type="Pfam" id="PF02687"/>
    </source>
</evidence>
<proteinExistence type="inferred from homology"/>
<evidence type="ECO:0000256" key="2">
    <source>
        <dbReference type="ARBA" id="ARBA00022475"/>
    </source>
</evidence>
<evidence type="ECO:0000313" key="11">
    <source>
        <dbReference type="EMBL" id="NIH56589.1"/>
    </source>
</evidence>
<comment type="subcellular location">
    <subcellularLocation>
        <location evidence="1">Cell membrane</location>
        <topology evidence="1">Multi-pass membrane protein</topology>
    </subcellularLocation>
</comment>
<dbReference type="InterPro" id="IPR003838">
    <property type="entry name" value="ABC3_permease_C"/>
</dbReference>
<keyword evidence="12" id="KW-1185">Reference proteome</keyword>
<feature type="domain" description="MacB-like periplasmic core" evidence="10">
    <location>
        <begin position="21"/>
        <end position="270"/>
    </location>
</feature>
<protein>
    <submittedName>
        <fullName evidence="11">ABC transport system permease protein</fullName>
    </submittedName>
</protein>
<dbReference type="Pfam" id="PF02687">
    <property type="entry name" value="FtsX"/>
    <property type="match status" value="1"/>
</dbReference>
<dbReference type="RefSeq" id="WP_167165640.1">
    <property type="nucleotide sequence ID" value="NZ_BAAAOO010000015.1"/>
</dbReference>
<comment type="similarity">
    <text evidence="6">Belongs to the ABC-4 integral membrane protein family.</text>
</comment>
<dbReference type="Proteomes" id="UP000749311">
    <property type="component" value="Unassembled WGS sequence"/>
</dbReference>
<feature type="domain" description="ABC3 transporter permease C-terminal" evidence="9">
    <location>
        <begin position="303"/>
        <end position="426"/>
    </location>
</feature>
<organism evidence="11 12">
    <name type="scientific">Brooklawnia cerclae</name>
    <dbReference type="NCBI Taxonomy" id="349934"/>
    <lineage>
        <taxon>Bacteria</taxon>
        <taxon>Bacillati</taxon>
        <taxon>Actinomycetota</taxon>
        <taxon>Actinomycetes</taxon>
        <taxon>Propionibacteriales</taxon>
        <taxon>Propionibacteriaceae</taxon>
        <taxon>Brooklawnia</taxon>
    </lineage>
</organism>
<evidence type="ECO:0000256" key="4">
    <source>
        <dbReference type="ARBA" id="ARBA00022989"/>
    </source>
</evidence>
<keyword evidence="2" id="KW-1003">Cell membrane</keyword>
<sequence>MKTTDLIASAISNTFRSRTRTILTVLSIFIGAFTLTITSGLGTGINAYIDDTVSGVGASNAMTVTKTSESTGDPLASSGEPTEYDPDAVSTGIPGTTVIALTPDDIQSIKNIDGILDVDPQRSITPDYIRFEDGTRYVASVGSLVAGQTTVLSSGVEPDDGSGDLQVALPQAYVEPLGLGDDADALGQTIAIAITDATNTQHIVEATVVGVTEEALASPTGSSVLLNQALTETLHDAQSTGLPATQADRYSSASVWFDPDATDAAIDELKDQLADAGYTGTTIADQLGMITTVIDGIVLVLNAFAVIALLAAAFGIVNTLYMSVQERTREIGLMKAMGMGSGRVFALFSIEATFIGFLGSAIGALVAIVVGSAFSQVLSETLLADLAGLELIAFAPSSIATIVILVMVIAFLAGTLPAARAARADPVDSLRYE</sequence>
<keyword evidence="3 8" id="KW-0812">Transmembrane</keyword>
<evidence type="ECO:0000256" key="5">
    <source>
        <dbReference type="ARBA" id="ARBA00023136"/>
    </source>
</evidence>
<dbReference type="PANTHER" id="PTHR30572">
    <property type="entry name" value="MEMBRANE COMPONENT OF TRANSPORTER-RELATED"/>
    <property type="match status" value="1"/>
</dbReference>
<feature type="region of interest" description="Disordered" evidence="7">
    <location>
        <begin position="65"/>
        <end position="86"/>
    </location>
</feature>
<evidence type="ECO:0000256" key="7">
    <source>
        <dbReference type="SAM" id="MobiDB-lite"/>
    </source>
</evidence>
<reference evidence="11 12" key="1">
    <citation type="submission" date="2020-02" db="EMBL/GenBank/DDBJ databases">
        <title>Sequencing the genomes of 1000 actinobacteria strains.</title>
        <authorList>
            <person name="Klenk H.-P."/>
        </authorList>
    </citation>
    <scope>NUCLEOTIDE SEQUENCE [LARGE SCALE GENOMIC DNA]</scope>
    <source>
        <strain evidence="11 12">DSM 19609</strain>
    </source>
</reference>
<gene>
    <name evidence="11" type="ORF">FB473_001234</name>
</gene>
<feature type="transmembrane region" description="Helical" evidence="8">
    <location>
        <begin position="345"/>
        <end position="371"/>
    </location>
</feature>
<evidence type="ECO:0000259" key="10">
    <source>
        <dbReference type="Pfam" id="PF12704"/>
    </source>
</evidence>